<accession>A0A418WGP5</accession>
<comment type="caution">
    <text evidence="1">The sequence shown here is derived from an EMBL/GenBank/DDBJ whole genome shotgun (WGS) entry which is preliminary data.</text>
</comment>
<name>A0A418WGP5_9PROT</name>
<evidence type="ECO:0000313" key="1">
    <source>
        <dbReference type="EMBL" id="RJF89206.1"/>
    </source>
</evidence>
<protein>
    <submittedName>
        <fullName evidence="1">Uncharacterized protein</fullName>
    </submittedName>
</protein>
<dbReference type="EMBL" id="QYUK01000011">
    <property type="protein sequence ID" value="RJF89206.1"/>
    <property type="molecule type" value="Genomic_DNA"/>
</dbReference>
<dbReference type="Proteomes" id="UP000284605">
    <property type="component" value="Unassembled WGS sequence"/>
</dbReference>
<keyword evidence="2" id="KW-1185">Reference proteome</keyword>
<sequence length="126" mass="13812">MRLEDRLFEVWPGTSFIMYSRGHLLWRNDFSGLATDALADKLEAAGDDTTIYRRLAMRLRHPLPADPPADFELLCGAILLGNGIGLAGAYGTIEPALLLWAAAVRLMEALGIDHPNELLGVRTGPR</sequence>
<gene>
    <name evidence="1" type="ORF">D3874_21365</name>
</gene>
<evidence type="ECO:0000313" key="2">
    <source>
        <dbReference type="Proteomes" id="UP000284605"/>
    </source>
</evidence>
<reference evidence="1 2" key="1">
    <citation type="submission" date="2018-09" db="EMBL/GenBank/DDBJ databases">
        <authorList>
            <person name="Zhu H."/>
        </authorList>
    </citation>
    <scope>NUCLEOTIDE SEQUENCE [LARGE SCALE GENOMIC DNA]</scope>
    <source>
        <strain evidence="1 2">K1W22B-8</strain>
    </source>
</reference>
<organism evidence="1 2">
    <name type="scientific">Oleomonas cavernae</name>
    <dbReference type="NCBI Taxonomy" id="2320859"/>
    <lineage>
        <taxon>Bacteria</taxon>
        <taxon>Pseudomonadati</taxon>
        <taxon>Pseudomonadota</taxon>
        <taxon>Alphaproteobacteria</taxon>
        <taxon>Acetobacterales</taxon>
        <taxon>Acetobacteraceae</taxon>
        <taxon>Oleomonas</taxon>
    </lineage>
</organism>
<dbReference type="RefSeq" id="WP_119780639.1">
    <property type="nucleotide sequence ID" value="NZ_QYUK01000011.1"/>
</dbReference>
<dbReference type="AlphaFoldDB" id="A0A418WGP5"/>
<proteinExistence type="predicted"/>